<evidence type="ECO:0000313" key="1">
    <source>
        <dbReference type="EMBL" id="KRZ46688.1"/>
    </source>
</evidence>
<dbReference type="EMBL" id="JYDW01002504">
    <property type="protein sequence ID" value="KRZ46688.1"/>
    <property type="molecule type" value="Genomic_DNA"/>
</dbReference>
<keyword evidence="2" id="KW-1185">Reference proteome</keyword>
<sequence length="41" mass="4715">MSPYLKLVLKDLSLHNEYIPCMIPCMSFWSEISFGYMAGVV</sequence>
<evidence type="ECO:0000313" key="2">
    <source>
        <dbReference type="Proteomes" id="UP000054721"/>
    </source>
</evidence>
<protein>
    <submittedName>
        <fullName evidence="1">Uncharacterized protein</fullName>
    </submittedName>
</protein>
<name>A0A0V1KHK1_9BILA</name>
<accession>A0A0V1KHK1</accession>
<gene>
    <name evidence="1" type="ORF">T02_826</name>
</gene>
<proteinExistence type="predicted"/>
<dbReference type="AlphaFoldDB" id="A0A0V1KHK1"/>
<dbReference type="Proteomes" id="UP000054721">
    <property type="component" value="Unassembled WGS sequence"/>
</dbReference>
<comment type="caution">
    <text evidence="1">The sequence shown here is derived from an EMBL/GenBank/DDBJ whole genome shotgun (WGS) entry which is preliminary data.</text>
</comment>
<organism evidence="1 2">
    <name type="scientific">Trichinella nativa</name>
    <dbReference type="NCBI Taxonomy" id="6335"/>
    <lineage>
        <taxon>Eukaryota</taxon>
        <taxon>Metazoa</taxon>
        <taxon>Ecdysozoa</taxon>
        <taxon>Nematoda</taxon>
        <taxon>Enoplea</taxon>
        <taxon>Dorylaimia</taxon>
        <taxon>Trichinellida</taxon>
        <taxon>Trichinellidae</taxon>
        <taxon>Trichinella</taxon>
    </lineage>
</organism>
<reference evidence="1 2" key="1">
    <citation type="submission" date="2015-05" db="EMBL/GenBank/DDBJ databases">
        <title>Evolution of Trichinella species and genotypes.</title>
        <authorList>
            <person name="Korhonen P.K."/>
            <person name="Edoardo P."/>
            <person name="Giuseppe L.R."/>
            <person name="Gasser R.B."/>
        </authorList>
    </citation>
    <scope>NUCLEOTIDE SEQUENCE [LARGE SCALE GENOMIC DNA]</scope>
    <source>
        <strain evidence="1">ISS10</strain>
    </source>
</reference>